<dbReference type="OrthoDB" id="709028at2"/>
<evidence type="ECO:0000256" key="1">
    <source>
        <dbReference type="SAM" id="Phobius"/>
    </source>
</evidence>
<evidence type="ECO:0000313" key="2">
    <source>
        <dbReference type="EMBL" id="MRX65519.1"/>
    </source>
</evidence>
<keyword evidence="3" id="KW-1185">Reference proteome</keyword>
<comment type="caution">
    <text evidence="2">The sequence shown here is derived from an EMBL/GenBank/DDBJ whole genome shotgun (WGS) entry which is preliminary data.</text>
</comment>
<reference evidence="2 3" key="1">
    <citation type="submission" date="2019-11" db="EMBL/GenBank/DDBJ databases">
        <title>Maribacter lutea sp. nov., a marine bacterium isolated from intertidal sand.</title>
        <authorList>
            <person name="Liu A."/>
        </authorList>
    </citation>
    <scope>NUCLEOTIDE SEQUENCE [LARGE SCALE GENOMIC DNA]</scope>
    <source>
        <strain evidence="2 3">RZ05</strain>
    </source>
</reference>
<organism evidence="2 3">
    <name type="scientific">Maribacter luteus</name>
    <dbReference type="NCBI Taxonomy" id="2594478"/>
    <lineage>
        <taxon>Bacteria</taxon>
        <taxon>Pseudomonadati</taxon>
        <taxon>Bacteroidota</taxon>
        <taxon>Flavobacteriia</taxon>
        <taxon>Flavobacteriales</taxon>
        <taxon>Flavobacteriaceae</taxon>
        <taxon>Maribacter</taxon>
    </lineage>
</organism>
<feature type="transmembrane region" description="Helical" evidence="1">
    <location>
        <begin position="38"/>
        <end position="59"/>
    </location>
</feature>
<dbReference type="EMBL" id="WKJH01000024">
    <property type="protein sequence ID" value="MRX65519.1"/>
    <property type="molecule type" value="Genomic_DNA"/>
</dbReference>
<keyword evidence="1" id="KW-0472">Membrane</keyword>
<dbReference type="Proteomes" id="UP000443153">
    <property type="component" value="Unassembled WGS sequence"/>
</dbReference>
<keyword evidence="1" id="KW-0812">Transmembrane</keyword>
<feature type="transmembrane region" description="Helical" evidence="1">
    <location>
        <begin position="172"/>
        <end position="196"/>
    </location>
</feature>
<feature type="transmembrane region" description="Helical" evidence="1">
    <location>
        <begin position="74"/>
        <end position="94"/>
    </location>
</feature>
<sequence>MIDELDLLKKDWQKRDEHLPKLSFDQIHSMIWKKSSSIVRWILIISILEFTLPHLLYLIPSFNKNMEIYDKLGLHNWIIGITIFSYGVAFYFLFQFYRRYKEICVLDSAKSLMKKIIRTRRTVKHYIIYSLSMIMVIVILMIIGVYLNDDIFSTFSGLKDKAQNVSIEKIKISLMIGMGIMGIVLTAVMGGIYFLLYGLLLRKLKRNYNELKQLEV</sequence>
<feature type="transmembrane region" description="Helical" evidence="1">
    <location>
        <begin position="126"/>
        <end position="147"/>
    </location>
</feature>
<dbReference type="AlphaFoldDB" id="A0A6I2MRR2"/>
<proteinExistence type="predicted"/>
<protein>
    <submittedName>
        <fullName evidence="2">Uncharacterized protein</fullName>
    </submittedName>
</protein>
<accession>A0A6I2MRR2</accession>
<dbReference type="RefSeq" id="WP_154368404.1">
    <property type="nucleotide sequence ID" value="NZ_WKJH01000024.1"/>
</dbReference>
<name>A0A6I2MRR2_9FLAO</name>
<keyword evidence="1" id="KW-1133">Transmembrane helix</keyword>
<evidence type="ECO:0000313" key="3">
    <source>
        <dbReference type="Proteomes" id="UP000443153"/>
    </source>
</evidence>
<gene>
    <name evidence="2" type="ORF">GJ691_15295</name>
</gene>